<dbReference type="Pfam" id="PF03466">
    <property type="entry name" value="LysR_substrate"/>
    <property type="match status" value="1"/>
</dbReference>
<dbReference type="Gene3D" id="1.10.10.10">
    <property type="entry name" value="Winged helix-like DNA-binding domain superfamily/Winged helix DNA-binding domain"/>
    <property type="match status" value="1"/>
</dbReference>
<accession>A0A926D1K4</accession>
<sequence length="306" mass="33416">MKTEFIEEFVVLADTGNFLEAAERLYIAQSSLSRHIRAMEQELGEPLFERTTRHVALSEFGRIFLPYAREIAALQAGYRQALGRYRSALGGTLAVGLVPAVARYPVTDMLMAFGRENPGVKLNLVEEDSNILSQRLLSGQLDLAFLREGEAKAAGLKRIPLYRDSLCALLPPGHPLAGEKALRLEQLRDEAFLLLPQGTLVHALSLEACRRAGFAPRIAYTGHRGENMARMVQGGMGVALLMRTPSMEMAGEGVAVLPIVPEVATTISLVYPGERTLSRAGKRLLDYVRGPGRAALKEALPLQEPG</sequence>
<comment type="similarity">
    <text evidence="1">Belongs to the LysR transcriptional regulatory family.</text>
</comment>
<evidence type="ECO:0000259" key="5">
    <source>
        <dbReference type="PROSITE" id="PS50931"/>
    </source>
</evidence>
<dbReference type="AlphaFoldDB" id="A0A926D1K4"/>
<organism evidence="6 7">
    <name type="scientific">Luoshenia tenuis</name>
    <dbReference type="NCBI Taxonomy" id="2763654"/>
    <lineage>
        <taxon>Bacteria</taxon>
        <taxon>Bacillati</taxon>
        <taxon>Bacillota</taxon>
        <taxon>Clostridia</taxon>
        <taxon>Christensenellales</taxon>
        <taxon>Christensenellaceae</taxon>
        <taxon>Luoshenia</taxon>
    </lineage>
</organism>
<dbReference type="GO" id="GO:0003700">
    <property type="term" value="F:DNA-binding transcription factor activity"/>
    <property type="evidence" value="ECO:0007669"/>
    <property type="project" value="InterPro"/>
</dbReference>
<dbReference type="Gene3D" id="3.40.190.290">
    <property type="match status" value="1"/>
</dbReference>
<dbReference type="InterPro" id="IPR050950">
    <property type="entry name" value="HTH-type_LysR_regulators"/>
</dbReference>
<evidence type="ECO:0000313" key="6">
    <source>
        <dbReference type="EMBL" id="MBC8529677.1"/>
    </source>
</evidence>
<evidence type="ECO:0000256" key="3">
    <source>
        <dbReference type="ARBA" id="ARBA00023125"/>
    </source>
</evidence>
<dbReference type="SUPFAM" id="SSF53850">
    <property type="entry name" value="Periplasmic binding protein-like II"/>
    <property type="match status" value="1"/>
</dbReference>
<dbReference type="PROSITE" id="PS50931">
    <property type="entry name" value="HTH_LYSR"/>
    <property type="match status" value="1"/>
</dbReference>
<dbReference type="InterPro" id="IPR000847">
    <property type="entry name" value="LysR_HTH_N"/>
</dbReference>
<dbReference type="FunFam" id="1.10.10.10:FF:000001">
    <property type="entry name" value="LysR family transcriptional regulator"/>
    <property type="match status" value="1"/>
</dbReference>
<gene>
    <name evidence="6" type="ORF">H8699_09580</name>
</gene>
<dbReference type="EMBL" id="JACRSO010000004">
    <property type="protein sequence ID" value="MBC8529677.1"/>
    <property type="molecule type" value="Genomic_DNA"/>
</dbReference>
<dbReference type="InterPro" id="IPR036390">
    <property type="entry name" value="WH_DNA-bd_sf"/>
</dbReference>
<dbReference type="Proteomes" id="UP000654279">
    <property type="component" value="Unassembled WGS sequence"/>
</dbReference>
<dbReference type="RefSeq" id="WP_249285502.1">
    <property type="nucleotide sequence ID" value="NZ_JACRSO010000004.1"/>
</dbReference>
<reference evidence="6" key="1">
    <citation type="submission" date="2020-08" db="EMBL/GenBank/DDBJ databases">
        <title>Genome public.</title>
        <authorList>
            <person name="Liu C."/>
            <person name="Sun Q."/>
        </authorList>
    </citation>
    <scope>NUCLEOTIDE SEQUENCE</scope>
    <source>
        <strain evidence="6">NSJ-44</strain>
    </source>
</reference>
<dbReference type="PANTHER" id="PTHR30419">
    <property type="entry name" value="HTH-TYPE TRANSCRIPTIONAL REGULATOR YBHD"/>
    <property type="match status" value="1"/>
</dbReference>
<evidence type="ECO:0000256" key="2">
    <source>
        <dbReference type="ARBA" id="ARBA00023015"/>
    </source>
</evidence>
<dbReference type="GO" id="GO:0003677">
    <property type="term" value="F:DNA binding"/>
    <property type="evidence" value="ECO:0007669"/>
    <property type="project" value="UniProtKB-KW"/>
</dbReference>
<keyword evidence="2" id="KW-0805">Transcription regulation</keyword>
<keyword evidence="7" id="KW-1185">Reference proteome</keyword>
<dbReference type="GO" id="GO:0005829">
    <property type="term" value="C:cytosol"/>
    <property type="evidence" value="ECO:0007669"/>
    <property type="project" value="TreeGrafter"/>
</dbReference>
<comment type="caution">
    <text evidence="6">The sequence shown here is derived from an EMBL/GenBank/DDBJ whole genome shotgun (WGS) entry which is preliminary data.</text>
</comment>
<dbReference type="InterPro" id="IPR005119">
    <property type="entry name" value="LysR_subst-bd"/>
</dbReference>
<evidence type="ECO:0000313" key="7">
    <source>
        <dbReference type="Proteomes" id="UP000654279"/>
    </source>
</evidence>
<name>A0A926D1K4_9FIRM</name>
<dbReference type="SUPFAM" id="SSF46785">
    <property type="entry name" value="Winged helix' DNA-binding domain"/>
    <property type="match status" value="1"/>
</dbReference>
<protein>
    <submittedName>
        <fullName evidence="6">LysR family transcriptional regulator</fullName>
    </submittedName>
</protein>
<dbReference type="InterPro" id="IPR036388">
    <property type="entry name" value="WH-like_DNA-bd_sf"/>
</dbReference>
<feature type="domain" description="HTH lysR-type" evidence="5">
    <location>
        <begin position="1"/>
        <end position="58"/>
    </location>
</feature>
<proteinExistence type="inferred from homology"/>
<dbReference type="CDD" id="cd05466">
    <property type="entry name" value="PBP2_LTTR_substrate"/>
    <property type="match status" value="1"/>
</dbReference>
<dbReference type="Pfam" id="PF00126">
    <property type="entry name" value="HTH_1"/>
    <property type="match status" value="1"/>
</dbReference>
<keyword evidence="4" id="KW-0804">Transcription</keyword>
<evidence type="ECO:0000256" key="4">
    <source>
        <dbReference type="ARBA" id="ARBA00023163"/>
    </source>
</evidence>
<evidence type="ECO:0000256" key="1">
    <source>
        <dbReference type="ARBA" id="ARBA00009437"/>
    </source>
</evidence>
<dbReference type="PRINTS" id="PR00039">
    <property type="entry name" value="HTHLYSR"/>
</dbReference>
<keyword evidence="3" id="KW-0238">DNA-binding</keyword>